<dbReference type="Proteomes" id="UP000260644">
    <property type="component" value="Unassembled WGS sequence"/>
</dbReference>
<dbReference type="PROSITE" id="PS51186">
    <property type="entry name" value="GNAT"/>
    <property type="match status" value="1"/>
</dbReference>
<sequence>MKIINTVPSDIDAIIDILNAGTQYQKEVGGSQWLGFDKKLLETDIAEKRSWKIVEDDTIACIFAITFDDPLIWQEKDTPDAIYIHRISVHANYHGKGYVKNIVAWAREYAKSLNKTLVRMDTTSGNDRLNNYYVSCGFNYLGVVPVAAHASLPAHYGGHSSLFELTV</sequence>
<keyword evidence="3" id="KW-1185">Reference proteome</keyword>
<dbReference type="Gene3D" id="3.40.630.30">
    <property type="match status" value="1"/>
</dbReference>
<comment type="caution">
    <text evidence="2">The sequence shown here is derived from an EMBL/GenBank/DDBJ whole genome shotgun (WGS) entry which is preliminary data.</text>
</comment>
<reference evidence="2 3" key="1">
    <citation type="submission" date="2018-07" db="EMBL/GenBank/DDBJ databases">
        <title>Chitinophaga K2CV101002-2 sp. nov., isolated from a monsoon evergreen broad-leaved forest soil.</title>
        <authorList>
            <person name="Lv Y."/>
        </authorList>
    </citation>
    <scope>NUCLEOTIDE SEQUENCE [LARGE SCALE GENOMIC DNA]</scope>
    <source>
        <strain evidence="2 3">GDMCC 1.1288</strain>
    </source>
</reference>
<protein>
    <submittedName>
        <fullName evidence="2">GNAT family N-acetyltransferase</fullName>
    </submittedName>
</protein>
<dbReference type="InterPro" id="IPR000182">
    <property type="entry name" value="GNAT_dom"/>
</dbReference>
<organism evidence="2 3">
    <name type="scientific">Chitinophaga silvatica</name>
    <dbReference type="NCBI Taxonomy" id="2282649"/>
    <lineage>
        <taxon>Bacteria</taxon>
        <taxon>Pseudomonadati</taxon>
        <taxon>Bacteroidota</taxon>
        <taxon>Chitinophagia</taxon>
        <taxon>Chitinophagales</taxon>
        <taxon>Chitinophagaceae</taxon>
        <taxon>Chitinophaga</taxon>
    </lineage>
</organism>
<evidence type="ECO:0000259" key="1">
    <source>
        <dbReference type="PROSITE" id="PS51186"/>
    </source>
</evidence>
<accession>A0A3E1YAE5</accession>
<feature type="domain" description="N-acetyltransferase" evidence="1">
    <location>
        <begin position="1"/>
        <end position="155"/>
    </location>
</feature>
<name>A0A3E1YAE5_9BACT</name>
<dbReference type="OrthoDB" id="758560at2"/>
<dbReference type="SUPFAM" id="SSF55729">
    <property type="entry name" value="Acyl-CoA N-acyltransferases (Nat)"/>
    <property type="match status" value="1"/>
</dbReference>
<keyword evidence="2" id="KW-0808">Transferase</keyword>
<evidence type="ECO:0000313" key="3">
    <source>
        <dbReference type="Proteomes" id="UP000260644"/>
    </source>
</evidence>
<dbReference type="InterPro" id="IPR016181">
    <property type="entry name" value="Acyl_CoA_acyltransferase"/>
</dbReference>
<proteinExistence type="predicted"/>
<dbReference type="EMBL" id="QPMM01000006">
    <property type="protein sequence ID" value="RFS22693.1"/>
    <property type="molecule type" value="Genomic_DNA"/>
</dbReference>
<dbReference type="CDD" id="cd04301">
    <property type="entry name" value="NAT_SF"/>
    <property type="match status" value="1"/>
</dbReference>
<gene>
    <name evidence="2" type="ORF">DVR12_12935</name>
</gene>
<dbReference type="AlphaFoldDB" id="A0A3E1YAE5"/>
<evidence type="ECO:0000313" key="2">
    <source>
        <dbReference type="EMBL" id="RFS22693.1"/>
    </source>
</evidence>
<dbReference type="RefSeq" id="WP_116976086.1">
    <property type="nucleotide sequence ID" value="NZ_QPMM01000006.1"/>
</dbReference>
<dbReference type="GO" id="GO:0016747">
    <property type="term" value="F:acyltransferase activity, transferring groups other than amino-acyl groups"/>
    <property type="evidence" value="ECO:0007669"/>
    <property type="project" value="InterPro"/>
</dbReference>
<dbReference type="Pfam" id="PF00583">
    <property type="entry name" value="Acetyltransf_1"/>
    <property type="match status" value="1"/>
</dbReference>